<reference evidence="1 2" key="1">
    <citation type="submission" date="2020-08" db="EMBL/GenBank/DDBJ databases">
        <title>Sequencing the genomes of 1000 actinobacteria strains.</title>
        <authorList>
            <person name="Klenk H.-P."/>
        </authorList>
    </citation>
    <scope>NUCLEOTIDE SEQUENCE [LARGE SCALE GENOMIC DNA]</scope>
    <source>
        <strain evidence="1 2">DSM 45584</strain>
    </source>
</reference>
<dbReference type="AlphaFoldDB" id="A0A840QJ38"/>
<dbReference type="EMBL" id="JACHIW010000001">
    <property type="protein sequence ID" value="MBB5157583.1"/>
    <property type="molecule type" value="Genomic_DNA"/>
</dbReference>
<evidence type="ECO:0000313" key="2">
    <source>
        <dbReference type="Proteomes" id="UP000584374"/>
    </source>
</evidence>
<evidence type="ECO:0000313" key="1">
    <source>
        <dbReference type="EMBL" id="MBB5157583.1"/>
    </source>
</evidence>
<dbReference type="Proteomes" id="UP000584374">
    <property type="component" value="Unassembled WGS sequence"/>
</dbReference>
<evidence type="ECO:0008006" key="3">
    <source>
        <dbReference type="Google" id="ProtNLM"/>
    </source>
</evidence>
<dbReference type="RefSeq" id="WP_184728471.1">
    <property type="nucleotide sequence ID" value="NZ_JACHIW010000001.1"/>
</dbReference>
<proteinExistence type="predicted"/>
<organism evidence="1 2">
    <name type="scientific">Saccharopolyspora phatthalungensis</name>
    <dbReference type="NCBI Taxonomy" id="664693"/>
    <lineage>
        <taxon>Bacteria</taxon>
        <taxon>Bacillati</taxon>
        <taxon>Actinomycetota</taxon>
        <taxon>Actinomycetes</taxon>
        <taxon>Pseudonocardiales</taxon>
        <taxon>Pseudonocardiaceae</taxon>
        <taxon>Saccharopolyspora</taxon>
    </lineage>
</organism>
<protein>
    <recommendedName>
        <fullName evidence="3">HNH endonuclease</fullName>
    </recommendedName>
</protein>
<comment type="caution">
    <text evidence="1">The sequence shown here is derived from an EMBL/GenBank/DDBJ whole genome shotgun (WGS) entry which is preliminary data.</text>
</comment>
<accession>A0A840QJ38</accession>
<keyword evidence="2" id="KW-1185">Reference proteome</keyword>
<sequence>MHNSHKDPTQEHDFIYSIEDGQSLTDNQCFLCGVALIETNRTDEHVFPQWLLRRFNLQNQKINLLNGTSLPYSKLKIPCCNSCNNEHLSRIEIEVGRAFQDGPGAVSALDRTTLFLWMGKVYYGILYRELFLPADRKDPSAGSIVSADILNTFRMHHTLMQAARGTVRWHQGQFPASIFVFRTQEPADPRDRFDYVDILHFPFLAMRIGSTAVVASLQDWGALANSVKVPGIEAAKKLSLHPQQFREVSALAAYMTTLFNRTPKHIVVSREDHVEIFTLPIAGLSGKFIFDEFSSEAYMHILAQILGMEVSEIYDGKSYRTLLQNTDGTPYTMPIGLDGQPEA</sequence>
<gene>
    <name evidence="1" type="ORF">BJ970_005117</name>
</gene>
<name>A0A840QJ38_9PSEU</name>